<keyword evidence="11 14" id="KW-0411">Iron-sulfur</keyword>
<evidence type="ECO:0000256" key="15">
    <source>
        <dbReference type="PIRSR" id="PIRSR603739-50"/>
    </source>
</evidence>
<accession>A0A518CS60</accession>
<evidence type="ECO:0000256" key="9">
    <source>
        <dbReference type="ARBA" id="ARBA00022898"/>
    </source>
</evidence>
<evidence type="ECO:0000259" key="16">
    <source>
        <dbReference type="PROSITE" id="PS51918"/>
    </source>
</evidence>
<dbReference type="SFLD" id="SFLDS00029">
    <property type="entry name" value="Radical_SAM"/>
    <property type="match status" value="1"/>
</dbReference>
<feature type="binding site" evidence="14">
    <location>
        <position position="128"/>
    </location>
    <ligand>
        <name>[4Fe-4S] cluster</name>
        <dbReference type="ChEBI" id="CHEBI:49883"/>
        <note>4Fe-4S-S-AdoMet</note>
    </ligand>
</feature>
<dbReference type="RefSeq" id="WP_144997918.1">
    <property type="nucleotide sequence ID" value="NZ_CP036281.1"/>
</dbReference>
<keyword evidence="6 14" id="KW-0004">4Fe-4S</keyword>
<dbReference type="PANTHER" id="PTHR30538">
    <property type="entry name" value="LYSINE 2,3-AMINOMUTASE-RELATED"/>
    <property type="match status" value="1"/>
</dbReference>
<dbReference type="AlphaFoldDB" id="A0A518CS60"/>
<dbReference type="GO" id="GO:0051539">
    <property type="term" value="F:4 iron, 4 sulfur cluster binding"/>
    <property type="evidence" value="ECO:0007669"/>
    <property type="project" value="UniProtKB-KW"/>
</dbReference>
<evidence type="ECO:0000256" key="1">
    <source>
        <dbReference type="ARBA" id="ARBA00001352"/>
    </source>
</evidence>
<dbReference type="Gene3D" id="3.20.20.70">
    <property type="entry name" value="Aldolase class I"/>
    <property type="match status" value="1"/>
</dbReference>
<feature type="binding site" evidence="14">
    <location>
        <position position="131"/>
    </location>
    <ligand>
        <name>[4Fe-4S] cluster</name>
        <dbReference type="ChEBI" id="CHEBI:49883"/>
        <note>4Fe-4S-S-AdoMet</note>
    </ligand>
</feature>
<comment type="cofactor">
    <cofactor evidence="3">
        <name>[4Fe-4S] cluster</name>
        <dbReference type="ChEBI" id="CHEBI:49883"/>
    </cofactor>
</comment>
<organism evidence="17 18">
    <name type="scientific">Polystyrenella longa</name>
    <dbReference type="NCBI Taxonomy" id="2528007"/>
    <lineage>
        <taxon>Bacteria</taxon>
        <taxon>Pseudomonadati</taxon>
        <taxon>Planctomycetota</taxon>
        <taxon>Planctomycetia</taxon>
        <taxon>Planctomycetales</taxon>
        <taxon>Planctomycetaceae</taxon>
        <taxon>Polystyrenella</taxon>
    </lineage>
</organism>
<keyword evidence="8 14" id="KW-0479">Metal-binding</keyword>
<comment type="similarity">
    <text evidence="4">Belongs to the radical SAM superfamily. KamA family.</text>
</comment>
<evidence type="ECO:0000313" key="18">
    <source>
        <dbReference type="Proteomes" id="UP000317178"/>
    </source>
</evidence>
<dbReference type="GO" id="GO:0046872">
    <property type="term" value="F:metal ion binding"/>
    <property type="evidence" value="ECO:0007669"/>
    <property type="project" value="UniProtKB-KW"/>
</dbReference>
<feature type="modified residue" description="N6-(pyridoxal phosphate)lysine" evidence="15">
    <location>
        <position position="336"/>
    </location>
</feature>
<dbReference type="SFLD" id="SFLDF00314">
    <property type="entry name" value="L-lysine_2_3-aminomutase_(yjeK"/>
    <property type="match status" value="1"/>
</dbReference>
<dbReference type="KEGG" id="plon:Pla110_38100"/>
<keyword evidence="18" id="KW-1185">Reference proteome</keyword>
<comment type="cofactor">
    <cofactor evidence="2 15">
        <name>pyridoxal 5'-phosphate</name>
        <dbReference type="ChEBI" id="CHEBI:597326"/>
    </cofactor>
</comment>
<evidence type="ECO:0000313" key="17">
    <source>
        <dbReference type="EMBL" id="QDU82055.1"/>
    </source>
</evidence>
<reference evidence="17 18" key="1">
    <citation type="submission" date="2019-02" db="EMBL/GenBank/DDBJ databases">
        <title>Deep-cultivation of Planctomycetes and their phenomic and genomic characterization uncovers novel biology.</title>
        <authorList>
            <person name="Wiegand S."/>
            <person name="Jogler M."/>
            <person name="Boedeker C."/>
            <person name="Pinto D."/>
            <person name="Vollmers J."/>
            <person name="Rivas-Marin E."/>
            <person name="Kohn T."/>
            <person name="Peeters S.H."/>
            <person name="Heuer A."/>
            <person name="Rast P."/>
            <person name="Oberbeckmann S."/>
            <person name="Bunk B."/>
            <person name="Jeske O."/>
            <person name="Meyerdierks A."/>
            <person name="Storesund J.E."/>
            <person name="Kallscheuer N."/>
            <person name="Luecker S."/>
            <person name="Lage O.M."/>
            <person name="Pohl T."/>
            <person name="Merkel B.J."/>
            <person name="Hornburger P."/>
            <person name="Mueller R.-W."/>
            <person name="Bruemmer F."/>
            <person name="Labrenz M."/>
            <person name="Spormann A.M."/>
            <person name="Op den Camp H."/>
            <person name="Overmann J."/>
            <person name="Amann R."/>
            <person name="Jetten M.S.M."/>
            <person name="Mascher T."/>
            <person name="Medema M.H."/>
            <person name="Devos D.P."/>
            <person name="Kaster A.-K."/>
            <person name="Ovreas L."/>
            <person name="Rohde M."/>
            <person name="Galperin M.Y."/>
            <person name="Jogler C."/>
        </authorList>
    </citation>
    <scope>NUCLEOTIDE SEQUENCE [LARGE SCALE GENOMIC DNA]</scope>
    <source>
        <strain evidence="17 18">Pla110</strain>
    </source>
</reference>
<evidence type="ECO:0000256" key="7">
    <source>
        <dbReference type="ARBA" id="ARBA00022691"/>
    </source>
</evidence>
<evidence type="ECO:0000256" key="11">
    <source>
        <dbReference type="ARBA" id="ARBA00023014"/>
    </source>
</evidence>
<evidence type="ECO:0000256" key="2">
    <source>
        <dbReference type="ARBA" id="ARBA00001933"/>
    </source>
</evidence>
<keyword evidence="12 17" id="KW-0413">Isomerase</keyword>
<keyword evidence="7" id="KW-0949">S-adenosyl-L-methionine</keyword>
<evidence type="ECO:0000256" key="13">
    <source>
        <dbReference type="ARBA" id="ARBA00030756"/>
    </source>
</evidence>
<dbReference type="InterPro" id="IPR013785">
    <property type="entry name" value="Aldolase_TIM"/>
</dbReference>
<dbReference type="PIRSF" id="PIRSF004911">
    <property type="entry name" value="DUF160"/>
    <property type="match status" value="1"/>
</dbReference>
<dbReference type="InterPro" id="IPR022462">
    <property type="entry name" value="EpmB"/>
</dbReference>
<evidence type="ECO:0000256" key="12">
    <source>
        <dbReference type="ARBA" id="ARBA00023235"/>
    </source>
</evidence>
<dbReference type="CDD" id="cd01335">
    <property type="entry name" value="Radical_SAM"/>
    <property type="match status" value="1"/>
</dbReference>
<evidence type="ECO:0000256" key="6">
    <source>
        <dbReference type="ARBA" id="ARBA00022485"/>
    </source>
</evidence>
<feature type="domain" description="Radical SAM core" evidence="16">
    <location>
        <begin position="110"/>
        <end position="322"/>
    </location>
</feature>
<evidence type="ECO:0000256" key="4">
    <source>
        <dbReference type="ARBA" id="ARBA00008703"/>
    </source>
</evidence>
<dbReference type="Pfam" id="PF04055">
    <property type="entry name" value="Radical_SAM"/>
    <property type="match status" value="1"/>
</dbReference>
<dbReference type="InterPro" id="IPR007197">
    <property type="entry name" value="rSAM"/>
</dbReference>
<dbReference type="EMBL" id="CP036281">
    <property type="protein sequence ID" value="QDU82055.1"/>
    <property type="molecule type" value="Genomic_DNA"/>
</dbReference>
<dbReference type="PANTHER" id="PTHR30538:SF1">
    <property type="entry name" value="L-LYSINE 2,3-AMINOMUTASE"/>
    <property type="match status" value="1"/>
</dbReference>
<evidence type="ECO:0000256" key="3">
    <source>
        <dbReference type="ARBA" id="ARBA00001966"/>
    </source>
</evidence>
<proteinExistence type="inferred from homology"/>
<comment type="catalytic activity">
    <reaction evidence="1">
        <text>L-lysine = D-beta-lysine</text>
        <dbReference type="Rhea" id="RHEA:44148"/>
        <dbReference type="ChEBI" id="CHEBI:32551"/>
        <dbReference type="ChEBI" id="CHEBI:84138"/>
    </reaction>
</comment>
<evidence type="ECO:0000256" key="14">
    <source>
        <dbReference type="PIRSR" id="PIRSR004911-1"/>
    </source>
</evidence>
<dbReference type="OrthoDB" id="9768064at2"/>
<dbReference type="PROSITE" id="PS51918">
    <property type="entry name" value="RADICAL_SAM"/>
    <property type="match status" value="1"/>
</dbReference>
<keyword evidence="9 15" id="KW-0663">Pyridoxal phosphate</keyword>
<dbReference type="InterPro" id="IPR058240">
    <property type="entry name" value="rSAM_sf"/>
</dbReference>
<dbReference type="SFLD" id="SFLDG01070">
    <property type="entry name" value="PLP-dependent"/>
    <property type="match status" value="1"/>
</dbReference>
<dbReference type="NCBIfam" id="TIGR03821">
    <property type="entry name" value="EFP_modif_epmB"/>
    <property type="match status" value="1"/>
</dbReference>
<gene>
    <name evidence="17" type="primary">epmB</name>
    <name evidence="17" type="ORF">Pla110_38100</name>
</gene>
<feature type="binding site" evidence="14">
    <location>
        <position position="124"/>
    </location>
    <ligand>
        <name>[4Fe-4S] cluster</name>
        <dbReference type="ChEBI" id="CHEBI:49883"/>
        <note>4Fe-4S-S-AdoMet</note>
    </ligand>
</feature>
<dbReference type="NCBIfam" id="TIGR00238">
    <property type="entry name" value="KamA family radical SAM protein"/>
    <property type="match status" value="1"/>
</dbReference>
<dbReference type="Proteomes" id="UP000317178">
    <property type="component" value="Chromosome"/>
</dbReference>
<dbReference type="InterPro" id="IPR003739">
    <property type="entry name" value="Lys_aminomutase/Glu_NH3_mut"/>
</dbReference>
<evidence type="ECO:0000256" key="10">
    <source>
        <dbReference type="ARBA" id="ARBA00023004"/>
    </source>
</evidence>
<evidence type="ECO:0000256" key="5">
    <source>
        <dbReference type="ARBA" id="ARBA00022363"/>
    </source>
</evidence>
<protein>
    <recommendedName>
        <fullName evidence="5">L-lysine 2,3-aminomutase</fullName>
    </recommendedName>
    <alternativeName>
        <fullName evidence="13">EF-P post-translational modification enzyme B</fullName>
    </alternativeName>
</protein>
<sequence>MPSESTSHSRSGSRHWGEQLASAVRTLDDLLARLGLDTTDFGANGANLLPDPEFPLFVPESFLERMEPQNPEDPLLRQVLPFQKEKDQAPGFVIDPLGENAARTVPGLLHKYAGRVLMIAARSCAINCRYCFRRNYPYQQEPSRLADWEPALDYIRGDESIQEVILSGGDPLMLTDRRLRELHDLLSDIPHLQRLRIHSRMPIVLPARVNDELLELLTGSRFSVVVVVHANHPHEIERDCSKALQKLKQAGMIVLNQAVLLRDINDSADVLAELCERLIQLGVLPYYLHQLDRVTGVAHFEVSVDKGRALIEELRRRLPGYAVPRYVQEQAGEPNKTIIEFINDTD</sequence>
<dbReference type="SUPFAM" id="SSF102114">
    <property type="entry name" value="Radical SAM enzymes"/>
    <property type="match status" value="1"/>
</dbReference>
<dbReference type="GO" id="GO:0016853">
    <property type="term" value="F:isomerase activity"/>
    <property type="evidence" value="ECO:0007669"/>
    <property type="project" value="UniProtKB-KW"/>
</dbReference>
<evidence type="ECO:0000256" key="8">
    <source>
        <dbReference type="ARBA" id="ARBA00022723"/>
    </source>
</evidence>
<name>A0A518CS60_9PLAN</name>
<keyword evidence="10" id="KW-0408">Iron</keyword>